<feature type="region of interest" description="Disordered" evidence="1">
    <location>
        <begin position="19"/>
        <end position="64"/>
    </location>
</feature>
<dbReference type="RefSeq" id="WP_247418084.1">
    <property type="nucleotide sequence ID" value="NZ_JALLGW010000001.1"/>
</dbReference>
<accession>A0ABD5RHE7</accession>
<evidence type="ECO:0000256" key="1">
    <source>
        <dbReference type="SAM" id="MobiDB-lite"/>
    </source>
</evidence>
<protein>
    <recommendedName>
        <fullName evidence="4">Lipoprotein</fullName>
    </recommendedName>
</protein>
<dbReference type="EMBL" id="JBHSQH010000001">
    <property type="protein sequence ID" value="MFC5969758.1"/>
    <property type="molecule type" value="Genomic_DNA"/>
</dbReference>
<proteinExistence type="predicted"/>
<keyword evidence="3" id="KW-1185">Reference proteome</keyword>
<evidence type="ECO:0000313" key="2">
    <source>
        <dbReference type="EMBL" id="MFC5969758.1"/>
    </source>
</evidence>
<sequence length="342" mass="36339">MRRRQVLALAAVGFTGCLSDTSPADTTANGTTTSTTGTKTATTTDTMSPSTTVNDSTATPTPPNIEAYPGDCPSYGDNVATVVCSEAAPDDVPLRMTPSEPTVDLSGSLTFTLRNETDAAFQTNHYAARLHKQVDDEWFHVAPTAWPQPLTPLSGDDRHSWTVYPHSEPIDEPNGAPGDSETTRIVGGLGGGRYVFGNLGWFAGGDHEEQTAAVATVEIQGPPAELTTTGDVTDVSVDGETLGARWTAGREHEYSSVAAFVLRTTDASTERRLITEQLLQPGSVRPRPLRDALALLTGHDVETVRLTGVTGSTPPFGLGEPSLFEYHGTTYEMSAEKVEGQE</sequence>
<name>A0ABD5RHE7_9EURY</name>
<evidence type="ECO:0000313" key="3">
    <source>
        <dbReference type="Proteomes" id="UP001596099"/>
    </source>
</evidence>
<dbReference type="AlphaFoldDB" id="A0ABD5RHE7"/>
<evidence type="ECO:0008006" key="4">
    <source>
        <dbReference type="Google" id="ProtNLM"/>
    </source>
</evidence>
<organism evidence="2 3">
    <name type="scientific">Halomarina salina</name>
    <dbReference type="NCBI Taxonomy" id="1872699"/>
    <lineage>
        <taxon>Archaea</taxon>
        <taxon>Methanobacteriati</taxon>
        <taxon>Methanobacteriota</taxon>
        <taxon>Stenosarchaea group</taxon>
        <taxon>Halobacteria</taxon>
        <taxon>Halobacteriales</taxon>
        <taxon>Natronomonadaceae</taxon>
        <taxon>Halomarina</taxon>
    </lineage>
</organism>
<dbReference type="PROSITE" id="PS51257">
    <property type="entry name" value="PROKAR_LIPOPROTEIN"/>
    <property type="match status" value="1"/>
</dbReference>
<gene>
    <name evidence="2" type="ORF">ACFPYI_00295</name>
</gene>
<feature type="compositionally biased region" description="Low complexity" evidence="1">
    <location>
        <begin position="21"/>
        <end position="52"/>
    </location>
</feature>
<feature type="region of interest" description="Disordered" evidence="1">
    <location>
        <begin position="161"/>
        <end position="181"/>
    </location>
</feature>
<comment type="caution">
    <text evidence="2">The sequence shown here is derived from an EMBL/GenBank/DDBJ whole genome shotgun (WGS) entry which is preliminary data.</text>
</comment>
<dbReference type="Proteomes" id="UP001596099">
    <property type="component" value="Unassembled WGS sequence"/>
</dbReference>
<reference evidence="2 3" key="1">
    <citation type="journal article" date="2019" name="Int. J. Syst. Evol. Microbiol.">
        <title>The Global Catalogue of Microorganisms (GCM) 10K type strain sequencing project: providing services to taxonomists for standard genome sequencing and annotation.</title>
        <authorList>
            <consortium name="The Broad Institute Genomics Platform"/>
            <consortium name="The Broad Institute Genome Sequencing Center for Infectious Disease"/>
            <person name="Wu L."/>
            <person name="Ma J."/>
        </authorList>
    </citation>
    <scope>NUCLEOTIDE SEQUENCE [LARGE SCALE GENOMIC DNA]</scope>
    <source>
        <strain evidence="2 3">CGMCC 1.12543</strain>
    </source>
</reference>